<organism evidence="1 2">
    <name type="scientific">Bacillus mycoides</name>
    <dbReference type="NCBI Taxonomy" id="1405"/>
    <lineage>
        <taxon>Bacteria</taxon>
        <taxon>Bacillati</taxon>
        <taxon>Bacillota</taxon>
        <taxon>Bacilli</taxon>
        <taxon>Bacillales</taxon>
        <taxon>Bacillaceae</taxon>
        <taxon>Bacillus</taxon>
        <taxon>Bacillus cereus group</taxon>
    </lineage>
</organism>
<comment type="caution">
    <text evidence="1">The sequence shown here is derived from an EMBL/GenBank/DDBJ whole genome shotgun (WGS) entry which is preliminary data.</text>
</comment>
<dbReference type="RefSeq" id="WP_078175799.1">
    <property type="nucleotide sequence ID" value="NZ_JBCMNA010000012.1"/>
</dbReference>
<name>A0A1S9TD66_BACMY</name>
<dbReference type="AlphaFoldDB" id="A0A1S9TD66"/>
<protein>
    <submittedName>
        <fullName evidence="1">Uncharacterized protein</fullName>
    </submittedName>
</protein>
<accession>A0A1S9TD66</accession>
<sequence length="88" mass="10442">MKKAWRFNVLLFYLLPFSCSIFTRPTWIWKYRTELWFCKWNHIHGIFPVNFFSSNDGKLFNIEASNGAEAPKVLLNSKMKLDKLIGIL</sequence>
<evidence type="ECO:0000313" key="2">
    <source>
        <dbReference type="Proteomes" id="UP000190696"/>
    </source>
</evidence>
<dbReference type="Proteomes" id="UP000190696">
    <property type="component" value="Unassembled WGS sequence"/>
</dbReference>
<gene>
    <name evidence="1" type="ORF">BW900_07660</name>
</gene>
<dbReference type="EMBL" id="MUAI01000003">
    <property type="protein sequence ID" value="OOR07511.1"/>
    <property type="molecule type" value="Genomic_DNA"/>
</dbReference>
<proteinExistence type="predicted"/>
<reference evidence="1 2" key="1">
    <citation type="submission" date="2017-01" db="EMBL/GenBank/DDBJ databases">
        <title>Bacillus cereus isolates.</title>
        <authorList>
            <person name="Beno S.M."/>
        </authorList>
    </citation>
    <scope>NUCLEOTIDE SEQUENCE [LARGE SCALE GENOMIC DNA]</scope>
    <source>
        <strain evidence="1 2">FSL W7-1108</strain>
    </source>
</reference>
<evidence type="ECO:0000313" key="1">
    <source>
        <dbReference type="EMBL" id="OOR07511.1"/>
    </source>
</evidence>